<evidence type="ECO:0000313" key="9">
    <source>
        <dbReference type="Proteomes" id="UP000198767"/>
    </source>
</evidence>
<accession>A0A1G5QMU3</accession>
<dbReference type="SUPFAM" id="SSF52540">
    <property type="entry name" value="P-loop containing nucleoside triphosphate hydrolases"/>
    <property type="match status" value="1"/>
</dbReference>
<dbReference type="PANTHER" id="PTHR11070:SF2">
    <property type="entry name" value="ATP-DEPENDENT DNA HELICASE SRS2"/>
    <property type="match status" value="1"/>
</dbReference>
<evidence type="ECO:0000256" key="2">
    <source>
        <dbReference type="ARBA" id="ARBA00022801"/>
    </source>
</evidence>
<keyword evidence="9" id="KW-1185">Reference proteome</keyword>
<feature type="domain" description="UvrD-like helicase ATP-binding" evidence="7">
    <location>
        <begin position="5"/>
        <end position="316"/>
    </location>
</feature>
<dbReference type="STRING" id="1156985.SAMN04488118_10515"/>
<dbReference type="RefSeq" id="WP_090218290.1">
    <property type="nucleotide sequence ID" value="NZ_FMWG01000005.1"/>
</dbReference>
<evidence type="ECO:0000256" key="1">
    <source>
        <dbReference type="ARBA" id="ARBA00022741"/>
    </source>
</evidence>
<dbReference type="GO" id="GO:0043138">
    <property type="term" value="F:3'-5' DNA helicase activity"/>
    <property type="evidence" value="ECO:0007669"/>
    <property type="project" value="TreeGrafter"/>
</dbReference>
<evidence type="ECO:0000256" key="4">
    <source>
        <dbReference type="ARBA" id="ARBA00022840"/>
    </source>
</evidence>
<evidence type="ECO:0000256" key="6">
    <source>
        <dbReference type="PROSITE-ProRule" id="PRU00560"/>
    </source>
</evidence>
<name>A0A1G5QMU3_9RHOB</name>
<dbReference type="PROSITE" id="PS51198">
    <property type="entry name" value="UVRD_HELICASE_ATP_BIND"/>
    <property type="match status" value="1"/>
</dbReference>
<keyword evidence="1 6" id="KW-0547">Nucleotide-binding</keyword>
<organism evidence="8 9">
    <name type="scientific">Epibacterium ulvae</name>
    <dbReference type="NCBI Taxonomy" id="1156985"/>
    <lineage>
        <taxon>Bacteria</taxon>
        <taxon>Pseudomonadati</taxon>
        <taxon>Pseudomonadota</taxon>
        <taxon>Alphaproteobacteria</taxon>
        <taxon>Rhodobacterales</taxon>
        <taxon>Roseobacteraceae</taxon>
        <taxon>Epibacterium</taxon>
    </lineage>
</organism>
<dbReference type="InterPro" id="IPR014016">
    <property type="entry name" value="UvrD-like_ATP-bd"/>
</dbReference>
<dbReference type="EMBL" id="FMWG01000005">
    <property type="protein sequence ID" value="SCZ63052.1"/>
    <property type="molecule type" value="Genomic_DNA"/>
</dbReference>
<keyword evidence="4 6" id="KW-0067">ATP-binding</keyword>
<dbReference type="OrthoDB" id="384988at2"/>
<keyword evidence="3 6" id="KW-0347">Helicase</keyword>
<dbReference type="AlphaFoldDB" id="A0A1G5QMU3"/>
<dbReference type="InterPro" id="IPR027417">
    <property type="entry name" value="P-loop_NTPase"/>
</dbReference>
<dbReference type="GO" id="GO:0000725">
    <property type="term" value="P:recombinational repair"/>
    <property type="evidence" value="ECO:0007669"/>
    <property type="project" value="TreeGrafter"/>
</dbReference>
<dbReference type="PANTHER" id="PTHR11070">
    <property type="entry name" value="UVRD / RECB / PCRA DNA HELICASE FAMILY MEMBER"/>
    <property type="match status" value="1"/>
</dbReference>
<evidence type="ECO:0000313" key="8">
    <source>
        <dbReference type="EMBL" id="SCZ63052.1"/>
    </source>
</evidence>
<dbReference type="Pfam" id="PF00580">
    <property type="entry name" value="UvrD-helicase"/>
    <property type="match status" value="1"/>
</dbReference>
<dbReference type="Gene3D" id="1.10.486.10">
    <property type="entry name" value="PCRA, domain 4"/>
    <property type="match status" value="1"/>
</dbReference>
<dbReference type="GO" id="GO:0003677">
    <property type="term" value="F:DNA binding"/>
    <property type="evidence" value="ECO:0007669"/>
    <property type="project" value="InterPro"/>
</dbReference>
<evidence type="ECO:0000259" key="7">
    <source>
        <dbReference type="PROSITE" id="PS51198"/>
    </source>
</evidence>
<dbReference type="GO" id="GO:0016787">
    <property type="term" value="F:hydrolase activity"/>
    <property type="evidence" value="ECO:0007669"/>
    <property type="project" value="UniProtKB-UniRule"/>
</dbReference>
<evidence type="ECO:0000256" key="5">
    <source>
        <dbReference type="ARBA" id="ARBA00034923"/>
    </source>
</evidence>
<keyword evidence="2 6" id="KW-0378">Hydrolase</keyword>
<dbReference type="InterPro" id="IPR000212">
    <property type="entry name" value="DNA_helicase_UvrD/REP"/>
</dbReference>
<dbReference type="Proteomes" id="UP000198767">
    <property type="component" value="Unassembled WGS sequence"/>
</dbReference>
<feature type="binding site" evidence="6">
    <location>
        <begin position="26"/>
        <end position="33"/>
    </location>
    <ligand>
        <name>ATP</name>
        <dbReference type="ChEBI" id="CHEBI:30616"/>
    </ligand>
</feature>
<proteinExistence type="predicted"/>
<evidence type="ECO:0000256" key="3">
    <source>
        <dbReference type="ARBA" id="ARBA00022806"/>
    </source>
</evidence>
<sequence length="690" mass="78342">MDSQKLNPVDRIVELVSGGENFVLQGGAGSGKTESLKRVVQKVLKTNPNLRIACITHTNKAADEIADRVSGDIKVSTIHSFLGQMISPFKKNIQQVFPKLFELPEFVAFGDDHYDGDEKVRKKKEHDRFKKAHGQLENRRRTVFGEDTEKVTGKRDYDKAPDTYNAQLNGLIGEVNKKIYDKIAARQPNEFFYNDTSFDNFNDPSYGHDGLIALACNIFESFPLLGRIVSNQHDCIFIDEYQDTNADVVRVLLRCLPENAKTIIGLFGDSEQAIYSDGIGSAQSHIDAKELILVEKDDNYRCSPQVIDFSNKFRTDGLKQDVALKSLGDGTFEPLESREGSVKLVYDLAPVEVDTGNKAEDRKTNLALYRGALDALVEKTASDYPGYVQLKLTNKSIANDVGFGMLYKIFDNRYSEPRDRMRKTLDRLQFGELIDLVALHRSLPGDRRSYNRLITKLRKRGFSIASVADKAKLDEMLRSFGSKDRAAYEAIEHAAECGLIRVSDSHKAFVDRRNEFLTRLADDPVFAEFEELHQNGHRTKLQMSKEVAATTSMKHVNAEMLEQEYDDRLNDLKQKNFLKSLFSTELALSEILAFYEYEDSEGEFSTMHKTKGTGIENVLLVIDEYGWTTEYDFMSCFSKDIPKSKREIVSRKLLYVSASRTKKNLVCARLMKSREEAEQISSFFPETIKL</sequence>
<dbReference type="GO" id="GO:0005524">
    <property type="term" value="F:ATP binding"/>
    <property type="evidence" value="ECO:0007669"/>
    <property type="project" value="UniProtKB-UniRule"/>
</dbReference>
<reference evidence="8 9" key="1">
    <citation type="submission" date="2016-10" db="EMBL/GenBank/DDBJ databases">
        <authorList>
            <person name="de Groot N.N."/>
        </authorList>
    </citation>
    <scope>NUCLEOTIDE SEQUENCE [LARGE SCALE GENOMIC DNA]</scope>
    <source>
        <strain evidence="8 9">U95</strain>
    </source>
</reference>
<dbReference type="Gene3D" id="3.40.50.300">
    <property type="entry name" value="P-loop containing nucleotide triphosphate hydrolases"/>
    <property type="match status" value="2"/>
</dbReference>
<protein>
    <recommendedName>
        <fullName evidence="5">DNA 3'-5' helicase II</fullName>
    </recommendedName>
</protein>
<gene>
    <name evidence="8" type="ORF">SAMN04488118_10515</name>
</gene>